<gene>
    <name evidence="1" type="ORF">AMC81_PA00084</name>
</gene>
<dbReference type="Proteomes" id="UP000078551">
    <property type="component" value="Plasmid pRphaN771a"/>
</dbReference>
<keyword evidence="2" id="KW-1185">Reference proteome</keyword>
<geneLocation type="plasmid" evidence="1 2">
    <name>pRphaN771a</name>
</geneLocation>
<dbReference type="RefSeq" id="WP_064832718.1">
    <property type="nucleotide sequence ID" value="NZ_CP013569.1"/>
</dbReference>
<evidence type="ECO:0000313" key="2">
    <source>
        <dbReference type="Proteomes" id="UP000078551"/>
    </source>
</evidence>
<protein>
    <recommendedName>
        <fullName evidence="3">DUF3768 domain-containing protein</fullName>
    </recommendedName>
</protein>
<keyword evidence="1" id="KW-0614">Plasmid</keyword>
<evidence type="ECO:0008006" key="3">
    <source>
        <dbReference type="Google" id="ProtNLM"/>
    </source>
</evidence>
<reference evidence="1 2" key="1">
    <citation type="submission" date="2015-11" db="EMBL/GenBank/DDBJ databases">
        <title>The limits of bacterial species coexistence and the symbiotic plasmid transference in sympatric Rhizobium populations.</title>
        <authorList>
            <person name="Perez-Carrascal O.M."/>
            <person name="VanInsberghe D."/>
            <person name="Juarez S."/>
            <person name="Polz M.F."/>
            <person name="Vinuesa P."/>
            <person name="Gonzalez V."/>
        </authorList>
    </citation>
    <scope>NUCLEOTIDE SEQUENCE [LARGE SCALE GENOMIC DNA]</scope>
    <source>
        <strain evidence="1 2">N771</strain>
        <plasmid evidence="1 2">pRphaN771a</plasmid>
    </source>
</reference>
<organism evidence="1 2">
    <name type="scientific">Rhizobium phaseoli</name>
    <dbReference type="NCBI Taxonomy" id="396"/>
    <lineage>
        <taxon>Bacteria</taxon>
        <taxon>Pseudomonadati</taxon>
        <taxon>Pseudomonadota</taxon>
        <taxon>Alphaproteobacteria</taxon>
        <taxon>Hyphomicrobiales</taxon>
        <taxon>Rhizobiaceae</taxon>
        <taxon>Rhizobium/Agrobacterium group</taxon>
        <taxon>Rhizobium</taxon>
    </lineage>
</organism>
<name>A0ABM6CFU0_9HYPH</name>
<dbReference type="InterPro" id="IPR022243">
    <property type="entry name" value="DUF3768"/>
</dbReference>
<accession>A0ABM6CFU0</accession>
<proteinExistence type="predicted"/>
<sequence length="113" mass="12827">MTNDAKTARIRELNDELRTKGRALNGRIVAMGGLVNDTPEKRHQVFAAVVNYDAWTTGDDPYGEHDFGKVIVDGEAFIWKIDYYSLDEADGSEHPEDQKTTIRVLTLMYAEDY</sequence>
<dbReference type="EMBL" id="CP013569">
    <property type="protein sequence ID" value="ANL87105.1"/>
    <property type="molecule type" value="Genomic_DNA"/>
</dbReference>
<evidence type="ECO:0000313" key="1">
    <source>
        <dbReference type="EMBL" id="ANL87105.1"/>
    </source>
</evidence>
<dbReference type="Pfam" id="PF12599">
    <property type="entry name" value="DUF3768"/>
    <property type="match status" value="1"/>
</dbReference>